<protein>
    <submittedName>
        <fullName evidence="1">Uncharacterized protein</fullName>
    </submittedName>
</protein>
<organism evidence="1 2">
    <name type="scientific">Gossypium arboreum</name>
    <name type="common">Tree cotton</name>
    <name type="synonym">Gossypium nanking</name>
    <dbReference type="NCBI Taxonomy" id="29729"/>
    <lineage>
        <taxon>Eukaryota</taxon>
        <taxon>Viridiplantae</taxon>
        <taxon>Streptophyta</taxon>
        <taxon>Embryophyta</taxon>
        <taxon>Tracheophyta</taxon>
        <taxon>Spermatophyta</taxon>
        <taxon>Magnoliopsida</taxon>
        <taxon>eudicotyledons</taxon>
        <taxon>Gunneridae</taxon>
        <taxon>Pentapetalae</taxon>
        <taxon>rosids</taxon>
        <taxon>malvids</taxon>
        <taxon>Malvales</taxon>
        <taxon>Malvaceae</taxon>
        <taxon>Malvoideae</taxon>
        <taxon>Gossypium</taxon>
    </lineage>
</organism>
<sequence>MNIEVWHV</sequence>
<dbReference type="EMBL" id="KN412313">
    <property type="protein sequence ID" value="KHG19167.1"/>
    <property type="molecule type" value="Genomic_DNA"/>
</dbReference>
<keyword evidence="2" id="KW-1185">Reference proteome</keyword>
<proteinExistence type="predicted"/>
<dbReference type="Proteomes" id="UP000032142">
    <property type="component" value="Unassembled WGS sequence"/>
</dbReference>
<gene>
    <name evidence="1" type="ORF">F383_09859</name>
</gene>
<evidence type="ECO:0000313" key="2">
    <source>
        <dbReference type="Proteomes" id="UP000032142"/>
    </source>
</evidence>
<accession>A0A0B0P2N9</accession>
<reference evidence="2" key="1">
    <citation type="submission" date="2014-09" db="EMBL/GenBank/DDBJ databases">
        <authorList>
            <person name="Mudge J."/>
            <person name="Ramaraj T."/>
            <person name="Lindquist I.E."/>
            <person name="Bharti A.K."/>
            <person name="Sundararajan A."/>
            <person name="Cameron C.T."/>
            <person name="Woodward J.E."/>
            <person name="May G.D."/>
            <person name="Brubaker C."/>
            <person name="Broadhvest J."/>
            <person name="Wilkins T.A."/>
        </authorList>
    </citation>
    <scope>NUCLEOTIDE SEQUENCE</scope>
    <source>
        <strain evidence="2">cv. AKA8401</strain>
    </source>
</reference>
<evidence type="ECO:0000313" key="1">
    <source>
        <dbReference type="EMBL" id="KHG19167.1"/>
    </source>
</evidence>
<name>A0A0B0P2N9_GOSAR</name>